<reference evidence="2 3" key="1">
    <citation type="journal article" date="2018" name="Syst. Appl. Microbiol.">
        <title>Ereboglobus luteus gen. nov. sp. nov. from cockroach guts, and new insights into the oxygen relationship of the genera Opitutus and Didymococcus (Verrucomicrobia: Opitutaceae).</title>
        <authorList>
            <person name="Tegtmeier D."/>
            <person name="Belitz A."/>
            <person name="Radek R."/>
            <person name="Heimerl T."/>
            <person name="Brune A."/>
        </authorList>
    </citation>
    <scope>NUCLEOTIDE SEQUENCE [LARGE SCALE GENOMIC DNA]</scope>
    <source>
        <strain evidence="2 3">Ho45</strain>
    </source>
</reference>
<proteinExistence type="predicted"/>
<accession>A0A2U8E2T5</accession>
<sequence length="115" mass="12135">MKFIYTAVIALAVLAFAGCGAKKEALPSTQNAPKFENAATNEFVKAYSDVANEVAVAYKAKDYTKIASLSTKMAEITGKSADALKGLKEADTKKLTDWINAVTQELADAAAKAAK</sequence>
<protein>
    <recommendedName>
        <fullName evidence="4">DUF3347 domain-containing protein</fullName>
    </recommendedName>
</protein>
<gene>
    <name evidence="2" type="ORF">CKA38_06940</name>
</gene>
<evidence type="ECO:0000313" key="2">
    <source>
        <dbReference type="EMBL" id="AWI09014.1"/>
    </source>
</evidence>
<evidence type="ECO:0008006" key="4">
    <source>
        <dbReference type="Google" id="ProtNLM"/>
    </source>
</evidence>
<dbReference type="Proteomes" id="UP000244896">
    <property type="component" value="Chromosome"/>
</dbReference>
<dbReference type="KEGG" id="elut:CKA38_06940"/>
<feature type="chain" id="PRO_5015997966" description="DUF3347 domain-containing protein" evidence="1">
    <location>
        <begin position="18"/>
        <end position="115"/>
    </location>
</feature>
<dbReference type="AlphaFoldDB" id="A0A2U8E2T5"/>
<dbReference type="EMBL" id="CP023004">
    <property type="protein sequence ID" value="AWI09014.1"/>
    <property type="molecule type" value="Genomic_DNA"/>
</dbReference>
<keyword evidence="3" id="KW-1185">Reference proteome</keyword>
<keyword evidence="1" id="KW-0732">Signal</keyword>
<dbReference type="PROSITE" id="PS51257">
    <property type="entry name" value="PROKAR_LIPOPROTEIN"/>
    <property type="match status" value="1"/>
</dbReference>
<dbReference type="RefSeq" id="WP_108824827.1">
    <property type="nucleotide sequence ID" value="NZ_CP023004.1"/>
</dbReference>
<evidence type="ECO:0000313" key="3">
    <source>
        <dbReference type="Proteomes" id="UP000244896"/>
    </source>
</evidence>
<name>A0A2U8E2T5_9BACT</name>
<organism evidence="2 3">
    <name type="scientific">Ereboglobus luteus</name>
    <dbReference type="NCBI Taxonomy" id="1796921"/>
    <lineage>
        <taxon>Bacteria</taxon>
        <taxon>Pseudomonadati</taxon>
        <taxon>Verrucomicrobiota</taxon>
        <taxon>Opitutia</taxon>
        <taxon>Opitutales</taxon>
        <taxon>Opitutaceae</taxon>
        <taxon>Ereboglobus</taxon>
    </lineage>
</organism>
<feature type="signal peptide" evidence="1">
    <location>
        <begin position="1"/>
        <end position="17"/>
    </location>
</feature>
<evidence type="ECO:0000256" key="1">
    <source>
        <dbReference type="SAM" id="SignalP"/>
    </source>
</evidence>